<dbReference type="EC" id="2.3.1.-" evidence="10"/>
<dbReference type="STRING" id="1367422.A0A178Z911"/>
<keyword evidence="4 10" id="KW-0812">Transmembrane</keyword>
<dbReference type="EMBL" id="LVYI01000009">
    <property type="protein sequence ID" value="OAP56162.1"/>
    <property type="molecule type" value="Genomic_DNA"/>
</dbReference>
<dbReference type="AlphaFoldDB" id="A0A178Z911"/>
<dbReference type="GO" id="GO:0034626">
    <property type="term" value="P:fatty acid elongation, polyunsaturated fatty acid"/>
    <property type="evidence" value="ECO:0007669"/>
    <property type="project" value="TreeGrafter"/>
</dbReference>
<gene>
    <name evidence="13" type="ORF">AYL99_09341</name>
</gene>
<feature type="transmembrane region" description="Helical" evidence="10">
    <location>
        <begin position="254"/>
        <end position="275"/>
    </location>
</feature>
<keyword evidence="11" id="KW-0175">Coiled coil</keyword>
<keyword evidence="6 10" id="KW-1133">Transmembrane helix</keyword>
<feature type="coiled-coil region" evidence="11">
    <location>
        <begin position="505"/>
        <end position="558"/>
    </location>
</feature>
<evidence type="ECO:0000256" key="2">
    <source>
        <dbReference type="ARBA" id="ARBA00022516"/>
    </source>
</evidence>
<dbReference type="Pfam" id="PF01151">
    <property type="entry name" value="ELO"/>
    <property type="match status" value="1"/>
</dbReference>
<dbReference type="OrthoDB" id="10259681at2759"/>
<evidence type="ECO:0000313" key="14">
    <source>
        <dbReference type="Proteomes" id="UP000078343"/>
    </source>
</evidence>
<feature type="compositionally biased region" description="Basic and acidic residues" evidence="12">
    <location>
        <begin position="834"/>
        <end position="853"/>
    </location>
</feature>
<feature type="compositionally biased region" description="Basic and acidic residues" evidence="12">
    <location>
        <begin position="651"/>
        <end position="663"/>
    </location>
</feature>
<evidence type="ECO:0000256" key="9">
    <source>
        <dbReference type="ARBA" id="ARBA00023160"/>
    </source>
</evidence>
<feature type="transmembrane region" description="Helical" evidence="10">
    <location>
        <begin position="69"/>
        <end position="90"/>
    </location>
</feature>
<evidence type="ECO:0000256" key="3">
    <source>
        <dbReference type="ARBA" id="ARBA00022679"/>
    </source>
</evidence>
<comment type="catalytic activity">
    <reaction evidence="10">
        <text>an acyl-CoA + malonyl-CoA + H(+) = a 3-oxoacyl-CoA + CO2 + CoA</text>
        <dbReference type="Rhea" id="RHEA:50252"/>
        <dbReference type="ChEBI" id="CHEBI:15378"/>
        <dbReference type="ChEBI" id="CHEBI:16526"/>
        <dbReference type="ChEBI" id="CHEBI:57287"/>
        <dbReference type="ChEBI" id="CHEBI:57384"/>
        <dbReference type="ChEBI" id="CHEBI:58342"/>
        <dbReference type="ChEBI" id="CHEBI:90726"/>
    </reaction>
    <physiologicalReaction direction="left-to-right" evidence="10">
        <dbReference type="Rhea" id="RHEA:50253"/>
    </physiologicalReaction>
</comment>
<feature type="compositionally biased region" description="Basic and acidic residues" evidence="12">
    <location>
        <begin position="702"/>
        <end position="719"/>
    </location>
</feature>
<feature type="compositionally biased region" description="Polar residues" evidence="12">
    <location>
        <begin position="666"/>
        <end position="675"/>
    </location>
</feature>
<evidence type="ECO:0000256" key="5">
    <source>
        <dbReference type="ARBA" id="ARBA00022832"/>
    </source>
</evidence>
<organism evidence="13 14">
    <name type="scientific">Fonsecaea erecta</name>
    <dbReference type="NCBI Taxonomy" id="1367422"/>
    <lineage>
        <taxon>Eukaryota</taxon>
        <taxon>Fungi</taxon>
        <taxon>Dikarya</taxon>
        <taxon>Ascomycota</taxon>
        <taxon>Pezizomycotina</taxon>
        <taxon>Eurotiomycetes</taxon>
        <taxon>Chaetothyriomycetidae</taxon>
        <taxon>Chaetothyriales</taxon>
        <taxon>Herpotrichiellaceae</taxon>
        <taxon>Fonsecaea</taxon>
    </lineage>
</organism>
<accession>A0A178Z911</accession>
<protein>
    <recommendedName>
        <fullName evidence="10">Elongation of fatty acids protein</fullName>
        <ecNumber evidence="10">2.3.1.-</ecNumber>
    </recommendedName>
</protein>
<feature type="compositionally biased region" description="Acidic residues" evidence="12">
    <location>
        <begin position="687"/>
        <end position="701"/>
    </location>
</feature>
<dbReference type="Gene3D" id="1.20.120.20">
    <property type="entry name" value="Apolipoprotein"/>
    <property type="match status" value="1"/>
</dbReference>
<comment type="subcellular location">
    <subcellularLocation>
        <location evidence="1">Membrane</location>
        <topology evidence="1">Multi-pass membrane protein</topology>
    </subcellularLocation>
</comment>
<keyword evidence="5 10" id="KW-0276">Fatty acid metabolism</keyword>
<feature type="compositionally biased region" description="Polar residues" evidence="12">
    <location>
        <begin position="720"/>
        <end position="744"/>
    </location>
</feature>
<feature type="compositionally biased region" description="Basic and acidic residues" evidence="12">
    <location>
        <begin position="775"/>
        <end position="811"/>
    </location>
</feature>
<evidence type="ECO:0000256" key="10">
    <source>
        <dbReference type="RuleBase" id="RU361115"/>
    </source>
</evidence>
<dbReference type="GO" id="GO:0042761">
    <property type="term" value="P:very long-chain fatty acid biosynthetic process"/>
    <property type="evidence" value="ECO:0007669"/>
    <property type="project" value="TreeGrafter"/>
</dbReference>
<evidence type="ECO:0000256" key="1">
    <source>
        <dbReference type="ARBA" id="ARBA00004141"/>
    </source>
</evidence>
<keyword evidence="14" id="KW-1185">Reference proteome</keyword>
<comment type="similarity">
    <text evidence="10">Belongs to the ELO family.</text>
</comment>
<dbReference type="GO" id="GO:0005789">
    <property type="term" value="C:endoplasmic reticulum membrane"/>
    <property type="evidence" value="ECO:0007669"/>
    <property type="project" value="TreeGrafter"/>
</dbReference>
<dbReference type="GeneID" id="30013509"/>
<dbReference type="GO" id="GO:0019367">
    <property type="term" value="P:fatty acid elongation, saturated fatty acid"/>
    <property type="evidence" value="ECO:0007669"/>
    <property type="project" value="TreeGrafter"/>
</dbReference>
<dbReference type="GO" id="GO:0034625">
    <property type="term" value="P:fatty acid elongation, monounsaturated fatty acid"/>
    <property type="evidence" value="ECO:0007669"/>
    <property type="project" value="TreeGrafter"/>
</dbReference>
<feature type="transmembrane region" description="Helical" evidence="10">
    <location>
        <begin position="295"/>
        <end position="315"/>
    </location>
</feature>
<comment type="caution">
    <text evidence="13">The sequence shown here is derived from an EMBL/GenBank/DDBJ whole genome shotgun (WGS) entry which is preliminary data.</text>
</comment>
<dbReference type="Proteomes" id="UP000078343">
    <property type="component" value="Unassembled WGS sequence"/>
</dbReference>
<feature type="transmembrane region" description="Helical" evidence="10">
    <location>
        <begin position="203"/>
        <end position="224"/>
    </location>
</feature>
<keyword evidence="9 10" id="KW-0275">Fatty acid biosynthesis</keyword>
<keyword evidence="3 10" id="KW-0808">Transferase</keyword>
<feature type="transmembrane region" description="Helical" evidence="10">
    <location>
        <begin position="419"/>
        <end position="445"/>
    </location>
</feature>
<feature type="compositionally biased region" description="Polar residues" evidence="12">
    <location>
        <begin position="757"/>
        <end position="769"/>
    </location>
</feature>
<sequence length="853" mass="93813">MSVSDLIDWLSLSKTSPQVKVTTLPITYFKFPPAPEPTTVPPPPVNEPTLAHPFTIPTDVYNALLSPHVPITVALVYMSLVSFLNSVNANRKYKPWAFSRTYVFKFLVIVHNIFLAVYSAWTCVGMVNALRLSLPEWNQDWKVAGTVDALCKIHGPRGIGSAATYNATTSAWQMTNRVLHLAADGLGPDNTDVGRIWNEGLAFYGWLFYLSKFYEVVDTLIILAKGRKSSLLQTYHHAGAMLCMWAGIRYMSPPIWMFVLVNSGIHSIMYTFYLCSAVGIKVPKWFKQTLTTLQITQFVVGATYAFLHLFVAYQIPVSIPYIHHVGEVASKVMTEAPTEITSSVSTAISTASAGMGAWLKKALLRGAGYEGLAENVLNEKGQPFGVDAVHIVEDVIKREETRYREELQWVQCLDTSGQVFAILLNCMYLLPLTWLFLQFFVTSYLKQVERRRSRSASDTAMVARKSFQDASKGVVRRLSEAVEEMHRISEDIGDDTVIVDGDEVRRELKEAAEQAKSTVQAHSAKAKQAASANSEKVRQEFQRDMEKARKNLHDTAEKVKSTVAKVGDDETRESISAKAQAVADSTAETVEKAMESVKSTAQIATEQTQPAVDYVAEKVGELKAQAQPAVDYATGKAGNLKEQPGPAPDYAAEKVTELKERAAEASQMTNSQSQEDAQEATKSEGTAGDEEKDTAEVEPEEAESKAESIKEEIEEHLESAQDTTTEEAQSQSSVEKFTSESNSPNGNGTAGEEETGPSANLNQTQSEETTGVGARESEQANSEKREEDKIIDESQAVRDEDVDVDGDKKDEDEGGANGEGRSWAEVVKKGSNGEGKEETKEGELDKDKEGWGI</sequence>
<evidence type="ECO:0000256" key="4">
    <source>
        <dbReference type="ARBA" id="ARBA00022692"/>
    </source>
</evidence>
<keyword evidence="2 10" id="KW-0444">Lipid biosynthesis</keyword>
<dbReference type="RefSeq" id="XP_018689529.1">
    <property type="nucleotide sequence ID" value="XM_018840848.1"/>
</dbReference>
<evidence type="ECO:0000256" key="6">
    <source>
        <dbReference type="ARBA" id="ARBA00022989"/>
    </source>
</evidence>
<keyword evidence="8 10" id="KW-0472">Membrane</keyword>
<proteinExistence type="inferred from homology"/>
<dbReference type="GO" id="GO:0030148">
    <property type="term" value="P:sphingolipid biosynthetic process"/>
    <property type="evidence" value="ECO:0007669"/>
    <property type="project" value="TreeGrafter"/>
</dbReference>
<evidence type="ECO:0000256" key="7">
    <source>
        <dbReference type="ARBA" id="ARBA00023098"/>
    </source>
</evidence>
<evidence type="ECO:0000256" key="11">
    <source>
        <dbReference type="SAM" id="Coils"/>
    </source>
</evidence>
<name>A0A178Z911_9EURO</name>
<evidence type="ECO:0000256" key="12">
    <source>
        <dbReference type="SAM" id="MobiDB-lite"/>
    </source>
</evidence>
<evidence type="ECO:0000313" key="13">
    <source>
        <dbReference type="EMBL" id="OAP56162.1"/>
    </source>
</evidence>
<dbReference type="PANTHER" id="PTHR11157">
    <property type="entry name" value="FATTY ACID ACYL TRANSFERASE-RELATED"/>
    <property type="match status" value="1"/>
</dbReference>
<feature type="transmembrane region" description="Helical" evidence="10">
    <location>
        <begin position="102"/>
        <end position="121"/>
    </location>
</feature>
<dbReference type="GO" id="GO:0009922">
    <property type="term" value="F:fatty acid elongase activity"/>
    <property type="evidence" value="ECO:0007669"/>
    <property type="project" value="InterPro"/>
</dbReference>
<reference evidence="13 14" key="1">
    <citation type="submission" date="2016-04" db="EMBL/GenBank/DDBJ databases">
        <title>Draft genome of Fonsecaea erecta CBS 125763.</title>
        <authorList>
            <person name="Weiss V.A."/>
            <person name="Vicente V.A."/>
            <person name="Raittz R.T."/>
            <person name="Moreno L.F."/>
            <person name="De Souza E.M."/>
            <person name="Pedrosa F.O."/>
            <person name="Steffens M.B."/>
            <person name="Faoro H."/>
            <person name="Tadra-Sfeir M.Z."/>
            <person name="Najafzadeh M.J."/>
            <person name="Felipe M.S."/>
            <person name="Teixeira M."/>
            <person name="Sun J."/>
            <person name="Xi L."/>
            <person name="Gomes R."/>
            <person name="De Azevedo C.M."/>
            <person name="Salgado C.G."/>
            <person name="Da Silva M.B."/>
            <person name="Nascimento M.F."/>
            <person name="Queiroz-Telles F."/>
            <person name="Attili D.S."/>
            <person name="Gorbushina A."/>
        </authorList>
    </citation>
    <scope>NUCLEOTIDE SEQUENCE [LARGE SCALE GENOMIC DNA]</scope>
    <source>
        <strain evidence="13 14">CBS 125763</strain>
    </source>
</reference>
<feature type="region of interest" description="Disordered" evidence="12">
    <location>
        <begin position="635"/>
        <end position="853"/>
    </location>
</feature>
<evidence type="ECO:0000256" key="8">
    <source>
        <dbReference type="ARBA" id="ARBA00023136"/>
    </source>
</evidence>
<dbReference type="InterPro" id="IPR002076">
    <property type="entry name" value="ELO_fam"/>
</dbReference>
<keyword evidence="7 10" id="KW-0443">Lipid metabolism</keyword>
<dbReference type="PANTHER" id="PTHR11157:SF169">
    <property type="entry name" value="ELONGATION OF FATTY ACIDS PROTEIN"/>
    <property type="match status" value="1"/>
</dbReference>